<feature type="transmembrane region" description="Helical" evidence="5">
    <location>
        <begin position="95"/>
        <end position="115"/>
    </location>
</feature>
<evidence type="ECO:0000256" key="3">
    <source>
        <dbReference type="ARBA" id="ARBA00022989"/>
    </source>
</evidence>
<evidence type="ECO:0000256" key="5">
    <source>
        <dbReference type="SAM" id="Phobius"/>
    </source>
</evidence>
<feature type="transmembrane region" description="Helical" evidence="5">
    <location>
        <begin position="300"/>
        <end position="328"/>
    </location>
</feature>
<name>A0A4R5UAL4_9HYPH</name>
<feature type="transmembrane region" description="Helical" evidence="5">
    <location>
        <begin position="218"/>
        <end position="237"/>
    </location>
</feature>
<evidence type="ECO:0000313" key="6">
    <source>
        <dbReference type="EMBL" id="TDK31852.1"/>
    </source>
</evidence>
<keyword evidence="7" id="KW-1185">Reference proteome</keyword>
<protein>
    <submittedName>
        <fullName evidence="6">Dicarboxylate transporter/tellurite-resistance protein TehA</fullName>
    </submittedName>
</protein>
<reference evidence="6 7" key="1">
    <citation type="submission" date="2019-03" db="EMBL/GenBank/DDBJ databases">
        <title>Rhizobium sp. nov., an bacterium isolated from biocrust in Mu Us Desert.</title>
        <authorList>
            <person name="Lixiong L."/>
        </authorList>
    </citation>
    <scope>NUCLEOTIDE SEQUENCE [LARGE SCALE GENOMIC DNA]</scope>
    <source>
        <strain evidence="6 7">SPY-1</strain>
    </source>
</reference>
<comment type="caution">
    <text evidence="6">The sequence shown here is derived from an EMBL/GenBank/DDBJ whole genome shotgun (WGS) entry which is preliminary data.</text>
</comment>
<feature type="transmembrane region" description="Helical" evidence="5">
    <location>
        <begin position="20"/>
        <end position="41"/>
    </location>
</feature>
<gene>
    <name evidence="6" type="primary">tehA</name>
    <name evidence="6" type="ORF">E2F50_19525</name>
</gene>
<sequence>MTFYLPRYQPKLQGLHASSIAGIAARTPAAYFGMVLGLAGLGNAWRAAEQTWHIDTGVSEYILAIAAAVWAILVLLFAAKATLAADKLTAEINHPVQCCFIGLIGVATMLIAGAAEPYSGAAGAGLFVLGFAFTAIFAVWRTGGLWYGERDPATSTAVLYLPTVAGSFVTATVASSLGFQDWGQLAFGAGIFSWLAIESVLLHRLLTEPMTPPALRPTLGVQLAPAPVGAVAYISVSGGAPDIFVHAMIGYGILQLVVLLRLSPWLREAGAVTGFWAFSFGATSLATAPIRLLGHGDTSAISVIAPITFALANVFVIGLALMTVWLLFSGRMYGQLALEK</sequence>
<dbReference type="OrthoDB" id="309023at2"/>
<organism evidence="6 7">
    <name type="scientific">Rhizobium deserti</name>
    <dbReference type="NCBI Taxonomy" id="2547961"/>
    <lineage>
        <taxon>Bacteria</taxon>
        <taxon>Pseudomonadati</taxon>
        <taxon>Pseudomonadota</taxon>
        <taxon>Alphaproteobacteria</taxon>
        <taxon>Hyphomicrobiales</taxon>
        <taxon>Rhizobiaceae</taxon>
        <taxon>Rhizobium/Agrobacterium group</taxon>
        <taxon>Rhizobium</taxon>
    </lineage>
</organism>
<proteinExistence type="predicted"/>
<dbReference type="RefSeq" id="WP_133317853.1">
    <property type="nucleotide sequence ID" value="NZ_SMTL01000006.1"/>
</dbReference>
<feature type="transmembrane region" description="Helical" evidence="5">
    <location>
        <begin position="61"/>
        <end position="83"/>
    </location>
</feature>
<dbReference type="Pfam" id="PF03595">
    <property type="entry name" value="SLAC1"/>
    <property type="match status" value="1"/>
</dbReference>
<dbReference type="PANTHER" id="PTHR37955">
    <property type="entry name" value="TELLURITE RESISTANCE PROTEIN TEHA"/>
    <property type="match status" value="1"/>
</dbReference>
<evidence type="ECO:0000256" key="1">
    <source>
        <dbReference type="ARBA" id="ARBA00004141"/>
    </source>
</evidence>
<dbReference type="CDD" id="cd09324">
    <property type="entry name" value="TDT_TehA"/>
    <property type="match status" value="1"/>
</dbReference>
<feature type="transmembrane region" description="Helical" evidence="5">
    <location>
        <begin position="121"/>
        <end position="147"/>
    </location>
</feature>
<feature type="transmembrane region" description="Helical" evidence="5">
    <location>
        <begin position="185"/>
        <end position="206"/>
    </location>
</feature>
<dbReference type="AlphaFoldDB" id="A0A4R5UAL4"/>
<comment type="subcellular location">
    <subcellularLocation>
        <location evidence="1">Membrane</location>
        <topology evidence="1">Multi-pass membrane protein</topology>
    </subcellularLocation>
</comment>
<evidence type="ECO:0000256" key="4">
    <source>
        <dbReference type="ARBA" id="ARBA00023136"/>
    </source>
</evidence>
<dbReference type="GO" id="GO:0005886">
    <property type="term" value="C:plasma membrane"/>
    <property type="evidence" value="ECO:0007669"/>
    <property type="project" value="TreeGrafter"/>
</dbReference>
<dbReference type="GO" id="GO:0046583">
    <property type="term" value="F:monoatomic cation efflux transmembrane transporter activity"/>
    <property type="evidence" value="ECO:0007669"/>
    <property type="project" value="TreeGrafter"/>
</dbReference>
<dbReference type="NCBIfam" id="NF008032">
    <property type="entry name" value="PRK10764.1"/>
    <property type="match status" value="1"/>
</dbReference>
<evidence type="ECO:0000313" key="7">
    <source>
        <dbReference type="Proteomes" id="UP000295238"/>
    </source>
</evidence>
<dbReference type="InterPro" id="IPR004695">
    <property type="entry name" value="SLAC1/Mae1/Ssu1/TehA"/>
</dbReference>
<dbReference type="EMBL" id="SMTL01000006">
    <property type="protein sequence ID" value="TDK31852.1"/>
    <property type="molecule type" value="Genomic_DNA"/>
</dbReference>
<evidence type="ECO:0000256" key="2">
    <source>
        <dbReference type="ARBA" id="ARBA00022692"/>
    </source>
</evidence>
<dbReference type="InterPro" id="IPR038665">
    <property type="entry name" value="Voltage-dep_anion_channel_sf"/>
</dbReference>
<dbReference type="Proteomes" id="UP000295238">
    <property type="component" value="Unassembled WGS sequence"/>
</dbReference>
<feature type="transmembrane region" description="Helical" evidence="5">
    <location>
        <begin position="274"/>
        <end position="294"/>
    </location>
</feature>
<feature type="transmembrane region" description="Helical" evidence="5">
    <location>
        <begin position="159"/>
        <end position="179"/>
    </location>
</feature>
<dbReference type="InterPro" id="IPR052951">
    <property type="entry name" value="Tellurite_res_ion_channel"/>
</dbReference>
<keyword evidence="3 5" id="KW-1133">Transmembrane helix</keyword>
<dbReference type="InterPro" id="IPR039264">
    <property type="entry name" value="TehA"/>
</dbReference>
<keyword evidence="4 5" id="KW-0472">Membrane</keyword>
<keyword evidence="2 5" id="KW-0812">Transmembrane</keyword>
<accession>A0A4R5UAL4</accession>
<dbReference type="Gene3D" id="1.50.10.150">
    <property type="entry name" value="Voltage-dependent anion channel"/>
    <property type="match status" value="1"/>
</dbReference>
<dbReference type="PANTHER" id="PTHR37955:SF1">
    <property type="entry name" value="DEP DOMAIN-CONTAINING PROTEIN"/>
    <property type="match status" value="1"/>
</dbReference>
<feature type="transmembrane region" description="Helical" evidence="5">
    <location>
        <begin position="243"/>
        <end position="262"/>
    </location>
</feature>